<evidence type="ECO:0000313" key="2">
    <source>
        <dbReference type="Proteomes" id="UP001163321"/>
    </source>
</evidence>
<keyword evidence="2" id="KW-1185">Reference proteome</keyword>
<sequence length="64" mass="7179">MWIKSAGKLSDGEVDIYNSITLEYSDLRFATIEYSLLATLDDIVTITGCKGCIHVPDQLTRQQK</sequence>
<proteinExistence type="predicted"/>
<reference evidence="1 2" key="1">
    <citation type="journal article" date="2022" name="bioRxiv">
        <title>The genome of the oomycete Peronosclerospora sorghi, a cosmopolitan pathogen of maize and sorghum, is inflated with dispersed pseudogenes.</title>
        <authorList>
            <person name="Fletcher K."/>
            <person name="Martin F."/>
            <person name="Isakeit T."/>
            <person name="Cavanaugh K."/>
            <person name="Magill C."/>
            <person name="Michelmore R."/>
        </authorList>
    </citation>
    <scope>NUCLEOTIDE SEQUENCE [LARGE SCALE GENOMIC DNA]</scope>
    <source>
        <strain evidence="1">P6</strain>
    </source>
</reference>
<protein>
    <submittedName>
        <fullName evidence="1">Uncharacterized protein</fullName>
    </submittedName>
</protein>
<dbReference type="EMBL" id="CM047582">
    <property type="protein sequence ID" value="KAI9914718.1"/>
    <property type="molecule type" value="Genomic_DNA"/>
</dbReference>
<evidence type="ECO:0000313" key="1">
    <source>
        <dbReference type="EMBL" id="KAI9914718.1"/>
    </source>
</evidence>
<accession>A0ACC0W9U2</accession>
<organism evidence="1 2">
    <name type="scientific">Peronosclerospora sorghi</name>
    <dbReference type="NCBI Taxonomy" id="230839"/>
    <lineage>
        <taxon>Eukaryota</taxon>
        <taxon>Sar</taxon>
        <taxon>Stramenopiles</taxon>
        <taxon>Oomycota</taxon>
        <taxon>Peronosporomycetes</taxon>
        <taxon>Peronosporales</taxon>
        <taxon>Peronosporaceae</taxon>
        <taxon>Peronosclerospora</taxon>
    </lineage>
</organism>
<gene>
    <name evidence="1" type="ORF">PsorP6_008536</name>
</gene>
<comment type="caution">
    <text evidence="1">The sequence shown here is derived from an EMBL/GenBank/DDBJ whole genome shotgun (WGS) entry which is preliminary data.</text>
</comment>
<dbReference type="Proteomes" id="UP001163321">
    <property type="component" value="Chromosome 3"/>
</dbReference>
<name>A0ACC0W9U2_9STRA</name>